<dbReference type="AlphaFoldDB" id="A0A6A2YUH9"/>
<accession>A0A6A2YUH9</accession>
<evidence type="ECO:0000256" key="1">
    <source>
        <dbReference type="ARBA" id="ARBA00022741"/>
    </source>
</evidence>
<dbReference type="InterPro" id="IPR027417">
    <property type="entry name" value="P-loop_NTPase"/>
</dbReference>
<dbReference type="GO" id="GO:0005525">
    <property type="term" value="F:GTP binding"/>
    <property type="evidence" value="ECO:0007669"/>
    <property type="project" value="InterPro"/>
</dbReference>
<reference evidence="3" key="1">
    <citation type="submission" date="2019-09" db="EMBL/GenBank/DDBJ databases">
        <title>Draft genome information of white flower Hibiscus syriacus.</title>
        <authorList>
            <person name="Kim Y.-M."/>
        </authorList>
    </citation>
    <scope>NUCLEOTIDE SEQUENCE [LARGE SCALE GENOMIC DNA]</scope>
    <source>
        <strain evidence="3">YM2019G1</strain>
    </source>
</reference>
<comment type="caution">
    <text evidence="3">The sequence shown here is derived from an EMBL/GenBank/DDBJ whole genome shotgun (WGS) entry which is preliminary data.</text>
</comment>
<dbReference type="InterPro" id="IPR006073">
    <property type="entry name" value="GTP-bd"/>
</dbReference>
<dbReference type="PANTHER" id="PTHR23305:SF11">
    <property type="entry name" value="OBG-LIKE ATPASE 1"/>
    <property type="match status" value="1"/>
</dbReference>
<dbReference type="InterPro" id="IPR031167">
    <property type="entry name" value="G_OBG"/>
</dbReference>
<organism evidence="3 4">
    <name type="scientific">Hibiscus syriacus</name>
    <name type="common">Rose of Sharon</name>
    <dbReference type="NCBI Taxonomy" id="106335"/>
    <lineage>
        <taxon>Eukaryota</taxon>
        <taxon>Viridiplantae</taxon>
        <taxon>Streptophyta</taxon>
        <taxon>Embryophyta</taxon>
        <taxon>Tracheophyta</taxon>
        <taxon>Spermatophyta</taxon>
        <taxon>Magnoliopsida</taxon>
        <taxon>eudicotyledons</taxon>
        <taxon>Gunneridae</taxon>
        <taxon>Pentapetalae</taxon>
        <taxon>rosids</taxon>
        <taxon>malvids</taxon>
        <taxon>Malvales</taxon>
        <taxon>Malvaceae</taxon>
        <taxon>Malvoideae</taxon>
        <taxon>Hibiscus</taxon>
    </lineage>
</organism>
<evidence type="ECO:0000259" key="2">
    <source>
        <dbReference type="PROSITE" id="PS51710"/>
    </source>
</evidence>
<evidence type="ECO:0000313" key="3">
    <source>
        <dbReference type="EMBL" id="KAE8683131.1"/>
    </source>
</evidence>
<keyword evidence="4" id="KW-1185">Reference proteome</keyword>
<feature type="domain" description="OBG-type G" evidence="2">
    <location>
        <begin position="1"/>
        <end position="172"/>
    </location>
</feature>
<protein>
    <submittedName>
        <fullName evidence="3">Chitinase family protein</fullName>
    </submittedName>
</protein>
<proteinExistence type="predicted"/>
<gene>
    <name evidence="3" type="ORF">F3Y22_tig00111213pilonHSYRG00105</name>
</gene>
<keyword evidence="1" id="KW-0547">Nucleotide-binding</keyword>
<dbReference type="Gene3D" id="3.40.50.300">
    <property type="entry name" value="P-loop containing nucleotide triphosphate hydrolases"/>
    <property type="match status" value="1"/>
</dbReference>
<dbReference type="PRINTS" id="PR00326">
    <property type="entry name" value="GTP1OBG"/>
</dbReference>
<name>A0A6A2YUH9_HIBSY</name>
<dbReference type="SUPFAM" id="SSF52540">
    <property type="entry name" value="P-loop containing nucleoside triphosphate hydrolases"/>
    <property type="match status" value="1"/>
</dbReference>
<dbReference type="GO" id="GO:0016887">
    <property type="term" value="F:ATP hydrolysis activity"/>
    <property type="evidence" value="ECO:0007669"/>
    <property type="project" value="TreeGrafter"/>
</dbReference>
<dbReference type="InterPro" id="IPR023192">
    <property type="entry name" value="TGS-like_dom_sf"/>
</dbReference>
<dbReference type="PROSITE" id="PS51710">
    <property type="entry name" value="G_OBG"/>
    <property type="match status" value="1"/>
</dbReference>
<dbReference type="Gene3D" id="1.10.150.300">
    <property type="entry name" value="TGS-like domain"/>
    <property type="match status" value="1"/>
</dbReference>
<sequence length="172" mass="18806">MPPKAAKSKEAPAERPILGRFSSHLKIGIVPAFLEIHDIAGLVRGAHEGQGLGNNFLSHIRAVDGIFHVLRAFEDSDIIHVDDSVDPVRDLGTMSVELRLKVLGHRVWAAPAFLGSAWPAPTHQVRGSVAEVDDSLMNFFKRLTWYTGCSRVDSGHVKFVGMAVISCKPHPQ</sequence>
<dbReference type="GO" id="GO:0005737">
    <property type="term" value="C:cytoplasm"/>
    <property type="evidence" value="ECO:0007669"/>
    <property type="project" value="TreeGrafter"/>
</dbReference>
<dbReference type="PANTHER" id="PTHR23305">
    <property type="entry name" value="OBG GTPASE FAMILY"/>
    <property type="match status" value="1"/>
</dbReference>
<dbReference type="Proteomes" id="UP000436088">
    <property type="component" value="Unassembled WGS sequence"/>
</dbReference>
<dbReference type="EMBL" id="VEPZ02001271">
    <property type="protein sequence ID" value="KAE8683131.1"/>
    <property type="molecule type" value="Genomic_DNA"/>
</dbReference>
<evidence type="ECO:0000313" key="4">
    <source>
        <dbReference type="Proteomes" id="UP000436088"/>
    </source>
</evidence>